<sequence>MKEVFDAITNRIKAPYFGYSLIAFFALNWRGIFFLVLTKGTPEEKLLQFDEHTSLLTLLVFPLIIGVVVAASSHWFRYFFGVIERKPRELFDSLILEAEHENIVKQAELEQSRNQLFAVKEEELIDRAKRDEAVSDIEDSDTKDKLMRELRALRKERDKLSIDLKNVESSKTKLSTESKDLLRAAAKDKDGVIKKPKTLGERAIHAGRSAFGNGDQRIYARYEAAIKELLKYEHIQEVGSKGEIFELTNLGWETAEAL</sequence>
<accession>A0ABT3P296</accession>
<proteinExistence type="predicted"/>
<keyword evidence="2" id="KW-1133">Transmembrane helix</keyword>
<comment type="caution">
    <text evidence="3">The sequence shown here is derived from an EMBL/GenBank/DDBJ whole genome shotgun (WGS) entry which is preliminary data.</text>
</comment>
<reference evidence="3" key="1">
    <citation type="submission" date="2022-11" db="EMBL/GenBank/DDBJ databases">
        <title>Alteromonas sp. nov., isolated from sea water of the Qingdao.</title>
        <authorList>
            <person name="Wang Q."/>
        </authorList>
    </citation>
    <scope>NUCLEOTIDE SEQUENCE</scope>
    <source>
        <strain evidence="3">ASW11-7</strain>
    </source>
</reference>
<feature type="transmembrane region" description="Helical" evidence="2">
    <location>
        <begin position="16"/>
        <end position="36"/>
    </location>
</feature>
<keyword evidence="2" id="KW-0472">Membrane</keyword>
<evidence type="ECO:0000313" key="4">
    <source>
        <dbReference type="Proteomes" id="UP001142810"/>
    </source>
</evidence>
<keyword evidence="4" id="KW-1185">Reference proteome</keyword>
<evidence type="ECO:0000256" key="2">
    <source>
        <dbReference type="SAM" id="Phobius"/>
    </source>
</evidence>
<keyword evidence="2" id="KW-0812">Transmembrane</keyword>
<protein>
    <submittedName>
        <fullName evidence="3">Uncharacterized protein</fullName>
    </submittedName>
</protein>
<name>A0ABT3P296_9ALTE</name>
<gene>
    <name evidence="3" type="ORF">OPS25_00025</name>
</gene>
<feature type="coiled-coil region" evidence="1">
    <location>
        <begin position="143"/>
        <end position="170"/>
    </location>
</feature>
<keyword evidence="1" id="KW-0175">Coiled coil</keyword>
<organism evidence="3 4">
    <name type="scientific">Alteromonas aquimaris</name>
    <dbReference type="NCBI Taxonomy" id="2998417"/>
    <lineage>
        <taxon>Bacteria</taxon>
        <taxon>Pseudomonadati</taxon>
        <taxon>Pseudomonadota</taxon>
        <taxon>Gammaproteobacteria</taxon>
        <taxon>Alteromonadales</taxon>
        <taxon>Alteromonadaceae</taxon>
        <taxon>Alteromonas/Salinimonas group</taxon>
        <taxon>Alteromonas</taxon>
    </lineage>
</organism>
<dbReference type="RefSeq" id="WP_265615593.1">
    <property type="nucleotide sequence ID" value="NZ_JAPFRD010000001.1"/>
</dbReference>
<dbReference type="Proteomes" id="UP001142810">
    <property type="component" value="Unassembled WGS sequence"/>
</dbReference>
<evidence type="ECO:0000256" key="1">
    <source>
        <dbReference type="SAM" id="Coils"/>
    </source>
</evidence>
<evidence type="ECO:0000313" key="3">
    <source>
        <dbReference type="EMBL" id="MCW8106886.1"/>
    </source>
</evidence>
<feature type="transmembrane region" description="Helical" evidence="2">
    <location>
        <begin position="56"/>
        <end position="80"/>
    </location>
</feature>
<dbReference type="EMBL" id="JAPFRD010000001">
    <property type="protein sequence ID" value="MCW8106886.1"/>
    <property type="molecule type" value="Genomic_DNA"/>
</dbReference>